<sequence>MNRSPGKLLNFEESFKVFCKMITNKVAFNT</sequence>
<organism evidence="1">
    <name type="scientific">termite gut metagenome</name>
    <dbReference type="NCBI Taxonomy" id="433724"/>
    <lineage>
        <taxon>unclassified sequences</taxon>
        <taxon>metagenomes</taxon>
        <taxon>organismal metagenomes</taxon>
    </lineage>
</organism>
<name>A0A5J4QGF6_9ZZZZ</name>
<proteinExistence type="predicted"/>
<accession>A0A5J4QGF6</accession>
<comment type="caution">
    <text evidence="1">The sequence shown here is derived from an EMBL/GenBank/DDBJ whole genome shotgun (WGS) entry which is preliminary data.</text>
</comment>
<protein>
    <submittedName>
        <fullName evidence="1">Uncharacterized protein</fullName>
    </submittedName>
</protein>
<dbReference type="EMBL" id="SNRY01003812">
    <property type="protein sequence ID" value="KAA6319653.1"/>
    <property type="molecule type" value="Genomic_DNA"/>
</dbReference>
<reference evidence="1" key="1">
    <citation type="submission" date="2019-03" db="EMBL/GenBank/DDBJ databases">
        <title>Single cell metagenomics reveals metabolic interactions within the superorganism composed of flagellate Streblomastix strix and complex community of Bacteroidetes bacteria on its surface.</title>
        <authorList>
            <person name="Treitli S.C."/>
            <person name="Kolisko M."/>
            <person name="Husnik F."/>
            <person name="Keeling P."/>
            <person name="Hampl V."/>
        </authorList>
    </citation>
    <scope>NUCLEOTIDE SEQUENCE</scope>
    <source>
        <strain evidence="1">STM</strain>
    </source>
</reference>
<gene>
    <name evidence="1" type="ORF">EZS27_030479</name>
</gene>
<dbReference type="AlphaFoldDB" id="A0A5J4QGF6"/>
<evidence type="ECO:0000313" key="1">
    <source>
        <dbReference type="EMBL" id="KAA6319653.1"/>
    </source>
</evidence>